<gene>
    <name evidence="2" type="ordered locus">SE_0445</name>
</gene>
<accession>A0A0H2VHG7</accession>
<dbReference type="OrthoDB" id="9808460at2"/>
<dbReference type="InterPro" id="IPR007403">
    <property type="entry name" value="DUF456"/>
</dbReference>
<evidence type="ECO:0008006" key="4">
    <source>
        <dbReference type="Google" id="ProtNLM"/>
    </source>
</evidence>
<dbReference type="eggNOG" id="COG2839">
    <property type="taxonomic scope" value="Bacteria"/>
</dbReference>
<dbReference type="Pfam" id="PF04306">
    <property type="entry name" value="DUF456"/>
    <property type="match status" value="1"/>
</dbReference>
<dbReference type="PANTHER" id="PTHR39165:SF1">
    <property type="entry name" value="DUF456 DOMAIN-CONTAINING PROTEIN"/>
    <property type="match status" value="1"/>
</dbReference>
<feature type="transmembrane region" description="Helical" evidence="1">
    <location>
        <begin position="49"/>
        <end position="68"/>
    </location>
</feature>
<dbReference type="PATRIC" id="fig|176280.10.peg.419"/>
<dbReference type="RefSeq" id="WP_001832028.1">
    <property type="nucleotide sequence ID" value="NC_004461.1"/>
</dbReference>
<reference evidence="2 3" key="1">
    <citation type="journal article" date="2003" name="Mol. Microbiol.">
        <title>Genome-based analysis of virulence genes in a non-biofilm-forming Staphylococcus epidermidis strain (ATCC 12228).</title>
        <authorList>
            <person name="Zhang Y.Q."/>
            <person name="Ren S.X."/>
            <person name="Li H.L."/>
            <person name="Wang Y.X."/>
            <person name="Fu G."/>
            <person name="Yang J."/>
            <person name="Qin Z.Q."/>
            <person name="Miao Y.G."/>
            <person name="Wang W.Y."/>
            <person name="Chen R.S."/>
            <person name="Shen Y."/>
            <person name="Chen Z."/>
            <person name="Yuan Z.H."/>
            <person name="Zhao G.P."/>
            <person name="Qu D."/>
            <person name="Danchin A."/>
            <person name="Wen Y.M."/>
        </authorList>
    </citation>
    <scope>NUCLEOTIDE SEQUENCE [LARGE SCALE GENOMIC DNA]</scope>
    <source>
        <strain evidence="3">ATCC 12228 / FDA PCI 1200</strain>
    </source>
</reference>
<dbReference type="Proteomes" id="UP000001411">
    <property type="component" value="Chromosome"/>
</dbReference>
<evidence type="ECO:0000256" key="1">
    <source>
        <dbReference type="SAM" id="Phobius"/>
    </source>
</evidence>
<dbReference type="HOGENOM" id="CLU_109297_1_0_9"/>
<proteinExistence type="predicted"/>
<feature type="transmembrane region" description="Helical" evidence="1">
    <location>
        <begin position="6"/>
        <end position="37"/>
    </location>
</feature>
<keyword evidence="1" id="KW-0472">Membrane</keyword>
<feature type="transmembrane region" description="Helical" evidence="1">
    <location>
        <begin position="88"/>
        <end position="117"/>
    </location>
</feature>
<evidence type="ECO:0000313" key="2">
    <source>
        <dbReference type="EMBL" id="AAO04042.1"/>
    </source>
</evidence>
<sequence length="162" mass="18249">MTAILWILIIIAFALAFIGLIKPVIPSLLMLWIGFLIYQFGFHEGRLSWIFYVAMIIFTIMILVADFVMNKYFVNRFGGSKIGEYTALIGVIVGCFVFPPFGIIIIPFVAVFIVELVQGFNFQQAIKVSFGSVIAFLASTIAQGLIMIVMVIWFFLDVFLIN</sequence>
<keyword evidence="1" id="KW-1133">Transmembrane helix</keyword>
<dbReference type="GeneID" id="50019399"/>
<dbReference type="AlphaFoldDB" id="A0A0H2VHG7"/>
<keyword evidence="1" id="KW-0812">Transmembrane</keyword>
<organism evidence="2 3">
    <name type="scientific">Staphylococcus epidermidis (strain ATCC 12228 / FDA PCI 1200)</name>
    <dbReference type="NCBI Taxonomy" id="176280"/>
    <lineage>
        <taxon>Bacteria</taxon>
        <taxon>Bacillati</taxon>
        <taxon>Bacillota</taxon>
        <taxon>Bacilli</taxon>
        <taxon>Bacillales</taxon>
        <taxon>Staphylococcaceae</taxon>
        <taxon>Staphylococcus</taxon>
    </lineage>
</organism>
<dbReference type="PANTHER" id="PTHR39165">
    <property type="entry name" value="IG HYPOTHETICAL 17883"/>
    <property type="match status" value="1"/>
</dbReference>
<evidence type="ECO:0000313" key="3">
    <source>
        <dbReference type="Proteomes" id="UP000001411"/>
    </source>
</evidence>
<feature type="transmembrane region" description="Helical" evidence="1">
    <location>
        <begin position="129"/>
        <end position="156"/>
    </location>
</feature>
<dbReference type="EMBL" id="AE015929">
    <property type="protein sequence ID" value="AAO04042.1"/>
    <property type="molecule type" value="Genomic_DNA"/>
</dbReference>
<protein>
    <recommendedName>
        <fullName evidence="4">DUF456 domain-containing protein</fullName>
    </recommendedName>
</protein>
<dbReference type="KEGG" id="sep:SE_0445"/>
<name>A0A0H2VHG7_STAES</name>